<dbReference type="PANTHER" id="PTHR20889">
    <property type="entry name" value="PHOSPHATASE, ORPHAN 1, 2"/>
    <property type="match status" value="1"/>
</dbReference>
<evidence type="ECO:0000313" key="2">
    <source>
        <dbReference type="Proteomes" id="UP000541444"/>
    </source>
</evidence>
<reference evidence="1 2" key="1">
    <citation type="journal article" date="2020" name="IScience">
        <title>Genome Sequencing of the Endangered Kingdonia uniflora (Circaeasteraceae, Ranunculales) Reveals Potential Mechanisms of Evolutionary Specialization.</title>
        <authorList>
            <person name="Sun Y."/>
            <person name="Deng T."/>
            <person name="Zhang A."/>
            <person name="Moore M.J."/>
            <person name="Landis J.B."/>
            <person name="Lin N."/>
            <person name="Zhang H."/>
            <person name="Zhang X."/>
            <person name="Huang J."/>
            <person name="Zhang X."/>
            <person name="Sun H."/>
            <person name="Wang H."/>
        </authorList>
    </citation>
    <scope>NUCLEOTIDE SEQUENCE [LARGE SCALE GENOMIC DNA]</scope>
    <source>
        <strain evidence="1">TB1705</strain>
        <tissue evidence="1">Leaf</tissue>
    </source>
</reference>
<dbReference type="GO" id="GO:0016791">
    <property type="term" value="F:phosphatase activity"/>
    <property type="evidence" value="ECO:0007669"/>
    <property type="project" value="InterPro"/>
</dbReference>
<dbReference type="AlphaFoldDB" id="A0A7J7P642"/>
<proteinExistence type="predicted"/>
<dbReference type="Proteomes" id="UP000541444">
    <property type="component" value="Unassembled WGS sequence"/>
</dbReference>
<dbReference type="OrthoDB" id="10267182at2759"/>
<dbReference type="PANTHER" id="PTHR20889:SF12">
    <property type="entry name" value="LP01149P"/>
    <property type="match status" value="1"/>
</dbReference>
<evidence type="ECO:0000313" key="1">
    <source>
        <dbReference type="EMBL" id="KAF6174891.1"/>
    </source>
</evidence>
<comment type="caution">
    <text evidence="1">The sequence shown here is derived from an EMBL/GenBank/DDBJ whole genome shotgun (WGS) entry which is preliminary data.</text>
</comment>
<dbReference type="InterPro" id="IPR016965">
    <property type="entry name" value="Pase_PHOSPHO-typ"/>
</dbReference>
<accession>A0A7J7P642</accession>
<organism evidence="1 2">
    <name type="scientific">Kingdonia uniflora</name>
    <dbReference type="NCBI Taxonomy" id="39325"/>
    <lineage>
        <taxon>Eukaryota</taxon>
        <taxon>Viridiplantae</taxon>
        <taxon>Streptophyta</taxon>
        <taxon>Embryophyta</taxon>
        <taxon>Tracheophyta</taxon>
        <taxon>Spermatophyta</taxon>
        <taxon>Magnoliopsida</taxon>
        <taxon>Ranunculales</taxon>
        <taxon>Circaeasteraceae</taxon>
        <taxon>Kingdonia</taxon>
    </lineage>
</organism>
<keyword evidence="2" id="KW-1185">Reference proteome</keyword>
<dbReference type="EMBL" id="JACGCM010000223">
    <property type="protein sequence ID" value="KAF6174891.1"/>
    <property type="molecule type" value="Genomic_DNA"/>
</dbReference>
<dbReference type="Pfam" id="PF06888">
    <property type="entry name" value="Put_Phosphatase"/>
    <property type="match status" value="1"/>
</dbReference>
<protein>
    <submittedName>
        <fullName evidence="1">Uncharacterized protein</fullName>
    </submittedName>
</protein>
<name>A0A7J7P642_9MAGN</name>
<sequence length="234" mass="27025">MFRCDLRIVSDANVFFIETILEHHGLMRYFSEINTNLSVIDKEVRLRILPYHDLEMSPRCSNPCPPNMCKGVIIERIRDLFLPRGEKMHLCWGWEGRLLPEFEIIRRWNNGQELENFLLHLIKTIIAEETKNINLSQENQAEVEKNGILRGSLENKVVSLWKGNVVHKYITSGASCDDLMPYRQTLHLSSGKAGGEWSGRYSFPSFSARDVLYSKFSFGLGEPKCIWAPKYGQS</sequence>
<gene>
    <name evidence="1" type="ORF">GIB67_026379</name>
</gene>